<evidence type="ECO:0000313" key="1">
    <source>
        <dbReference type="EMBL" id="KAJ1370497.1"/>
    </source>
</evidence>
<keyword evidence="2" id="KW-1185">Reference proteome</keyword>
<dbReference type="Proteomes" id="UP001196413">
    <property type="component" value="Unassembled WGS sequence"/>
</dbReference>
<accession>A0AAD5R6A7</accession>
<organism evidence="1 2">
    <name type="scientific">Parelaphostrongylus tenuis</name>
    <name type="common">Meningeal worm</name>
    <dbReference type="NCBI Taxonomy" id="148309"/>
    <lineage>
        <taxon>Eukaryota</taxon>
        <taxon>Metazoa</taxon>
        <taxon>Ecdysozoa</taxon>
        <taxon>Nematoda</taxon>
        <taxon>Chromadorea</taxon>
        <taxon>Rhabditida</taxon>
        <taxon>Rhabditina</taxon>
        <taxon>Rhabditomorpha</taxon>
        <taxon>Strongyloidea</taxon>
        <taxon>Metastrongylidae</taxon>
        <taxon>Parelaphostrongylus</taxon>
    </lineage>
</organism>
<dbReference type="EMBL" id="JAHQIW010006786">
    <property type="protein sequence ID" value="KAJ1370497.1"/>
    <property type="molecule type" value="Genomic_DNA"/>
</dbReference>
<gene>
    <name evidence="1" type="ORF">KIN20_032227</name>
</gene>
<reference evidence="1" key="1">
    <citation type="submission" date="2021-06" db="EMBL/GenBank/DDBJ databases">
        <title>Parelaphostrongylus tenuis whole genome reference sequence.</title>
        <authorList>
            <person name="Garwood T.J."/>
            <person name="Larsen P.A."/>
            <person name="Fountain-Jones N.M."/>
            <person name="Garbe J.R."/>
            <person name="Macchietto M.G."/>
            <person name="Kania S.A."/>
            <person name="Gerhold R.W."/>
            <person name="Richards J.E."/>
            <person name="Wolf T.M."/>
        </authorList>
    </citation>
    <scope>NUCLEOTIDE SEQUENCE</scope>
    <source>
        <strain evidence="1">MNPRO001-30</strain>
        <tissue evidence="1">Meninges</tissue>
    </source>
</reference>
<proteinExistence type="predicted"/>
<protein>
    <submittedName>
        <fullName evidence="1">Uncharacterized protein</fullName>
    </submittedName>
</protein>
<name>A0AAD5R6A7_PARTN</name>
<dbReference type="AlphaFoldDB" id="A0AAD5R6A7"/>
<comment type="caution">
    <text evidence="1">The sequence shown here is derived from an EMBL/GenBank/DDBJ whole genome shotgun (WGS) entry which is preliminary data.</text>
</comment>
<evidence type="ECO:0000313" key="2">
    <source>
        <dbReference type="Proteomes" id="UP001196413"/>
    </source>
</evidence>
<sequence length="281" mass="32115">MVPVGKNGYLICRRQLCSVRYMFFEHFLSEIRMYMLSLPHYPSIVMQAVKHVHFFSLVLLEHVVGTALQVLFRVLRGLCRILLWDDEDYDEEIEKLRLVQQYIEQEKENALRRRLEKRLKRRVNDAANELAAKNKKITSLMTKRIPCNGTAERLQSSDISESLNSECNTLEQGVTSPLSNHSESRTVANGRAHVLRDLDQRDAEDPTITYSVNQGNSQISVAASSITNRLPLPGMRQADRWACFPTPHQGVNMALRCSTEDPGPISLSPSAQNHCEQIQFY</sequence>